<protein>
    <recommendedName>
        <fullName evidence="2">Interferon-related developmental regulator N-terminal domain-containing protein</fullName>
    </recommendedName>
</protein>
<proteinExistence type="inferred from homology"/>
<sequence length="422" mass="48671">MPTRYSKRTSRKDQEEDSTFEDSGVGWINRLNQAIDDLQVNRTSVREESLVSIINELSRHYAAEPLQRRNEELLTLLRRSLSKPGSAKESALAAQAITINFISHGELGLSDQDELYQQILPALKNTAKNANDILVKCNCLHTLALITLIAGSDIDTQFARDFVFDLIETDGQDFNTEELSSQHTDQLMCMGLRAYGILFIATFYEGVVDPNVLWEEVEKVMPMHELLLESGDKDVRTAAGENVAVIFEILRIIIKSEDDEEQDDEEVYKNDYQYDNMDELIHTLRELSVESSRRQSKSSRAEQKSIFRDIIKSVEDGVPPIEELKISGRIISFRGWSKILLLNAFRYIMGQGLHLHLRSNDLFRQIFRYRASYIQTTDNNDDSGDETDKFNRMSKVDRQYLYDESKKMRSKQLRDARNRKMS</sequence>
<keyword evidence="4" id="KW-1185">Reference proteome</keyword>
<dbReference type="OrthoDB" id="18978at2759"/>
<evidence type="ECO:0000313" key="4">
    <source>
        <dbReference type="Proteomes" id="UP000646827"/>
    </source>
</evidence>
<dbReference type="InterPro" id="IPR016024">
    <property type="entry name" value="ARM-type_fold"/>
</dbReference>
<dbReference type="InterPro" id="IPR039777">
    <property type="entry name" value="IFRD"/>
</dbReference>
<gene>
    <name evidence="3" type="ORF">INT45_005702</name>
</gene>
<dbReference type="InterPro" id="IPR007701">
    <property type="entry name" value="Interferon-rel_develop_reg_N"/>
</dbReference>
<comment type="caution">
    <text evidence="3">The sequence shown here is derived from an EMBL/GenBank/DDBJ whole genome shotgun (WGS) entry which is preliminary data.</text>
</comment>
<dbReference type="EMBL" id="JAEPRB010000067">
    <property type="protein sequence ID" value="KAG2223146.1"/>
    <property type="molecule type" value="Genomic_DNA"/>
</dbReference>
<dbReference type="PANTHER" id="PTHR12354">
    <property type="entry name" value="INTERFERON-RELATED DEVELOPMENTAL REGULATOR"/>
    <property type="match status" value="1"/>
</dbReference>
<name>A0A8H7VHH9_9FUNG</name>
<feature type="domain" description="Interferon-related developmental regulator N-terminal" evidence="2">
    <location>
        <begin position="6"/>
        <end position="315"/>
    </location>
</feature>
<accession>A0A8H7VHH9</accession>
<evidence type="ECO:0000259" key="2">
    <source>
        <dbReference type="Pfam" id="PF05004"/>
    </source>
</evidence>
<evidence type="ECO:0000313" key="3">
    <source>
        <dbReference type="EMBL" id="KAG2223146.1"/>
    </source>
</evidence>
<comment type="similarity">
    <text evidence="1">Belongs to the IFRD family.</text>
</comment>
<dbReference type="Pfam" id="PF05004">
    <property type="entry name" value="IFRD"/>
    <property type="match status" value="1"/>
</dbReference>
<dbReference type="SUPFAM" id="SSF48371">
    <property type="entry name" value="ARM repeat"/>
    <property type="match status" value="1"/>
</dbReference>
<dbReference type="AlphaFoldDB" id="A0A8H7VHH9"/>
<dbReference type="Proteomes" id="UP000646827">
    <property type="component" value="Unassembled WGS sequence"/>
</dbReference>
<reference evidence="3 4" key="1">
    <citation type="submission" date="2020-12" db="EMBL/GenBank/DDBJ databases">
        <title>Metabolic potential, ecology and presence of endohyphal bacteria is reflected in genomic diversity of Mucoromycotina.</title>
        <authorList>
            <person name="Muszewska A."/>
            <person name="Okrasinska A."/>
            <person name="Steczkiewicz K."/>
            <person name="Drgas O."/>
            <person name="Orlowska M."/>
            <person name="Perlinska-Lenart U."/>
            <person name="Aleksandrzak-Piekarczyk T."/>
            <person name="Szatraj K."/>
            <person name="Zielenkiewicz U."/>
            <person name="Pilsyk S."/>
            <person name="Malc E."/>
            <person name="Mieczkowski P."/>
            <person name="Kruszewska J.S."/>
            <person name="Biernat P."/>
            <person name="Pawlowska J."/>
        </authorList>
    </citation>
    <scope>NUCLEOTIDE SEQUENCE [LARGE SCALE GENOMIC DNA]</scope>
    <source>
        <strain evidence="3 4">CBS 142.35</strain>
    </source>
</reference>
<dbReference type="PANTHER" id="PTHR12354:SF1">
    <property type="entry name" value="INTERFERON-RELATED DEVELOPMENTAL REGULATOR 1"/>
    <property type="match status" value="1"/>
</dbReference>
<organism evidence="3 4">
    <name type="scientific">Circinella minor</name>
    <dbReference type="NCBI Taxonomy" id="1195481"/>
    <lineage>
        <taxon>Eukaryota</taxon>
        <taxon>Fungi</taxon>
        <taxon>Fungi incertae sedis</taxon>
        <taxon>Mucoromycota</taxon>
        <taxon>Mucoromycotina</taxon>
        <taxon>Mucoromycetes</taxon>
        <taxon>Mucorales</taxon>
        <taxon>Lichtheimiaceae</taxon>
        <taxon>Circinella</taxon>
    </lineage>
</organism>
<evidence type="ECO:0000256" key="1">
    <source>
        <dbReference type="ARBA" id="ARBA00008828"/>
    </source>
</evidence>